<sequence length="67" mass="7996">MNTSMLKKNFNIGLKDWLMVVYQRFSKKWPRSVVTLEDPYNLKLCKTVAEAPHYFCSVDLGWGMRFY</sequence>
<gene>
    <name evidence="1" type="ORF">T4D_6507</name>
</gene>
<evidence type="ECO:0000313" key="1">
    <source>
        <dbReference type="EMBL" id="KRY81791.1"/>
    </source>
</evidence>
<name>A0A0V1F7L4_TRIPS</name>
<protein>
    <submittedName>
        <fullName evidence="1">Uncharacterized protein</fullName>
    </submittedName>
</protein>
<dbReference type="AlphaFoldDB" id="A0A0V1F7L4"/>
<dbReference type="EMBL" id="JYDT01000205">
    <property type="protein sequence ID" value="KRY81791.1"/>
    <property type="molecule type" value="Genomic_DNA"/>
</dbReference>
<accession>A0A0V1F7L4</accession>
<evidence type="ECO:0000313" key="2">
    <source>
        <dbReference type="Proteomes" id="UP000054995"/>
    </source>
</evidence>
<keyword evidence="2" id="KW-1185">Reference proteome</keyword>
<reference evidence="1 2" key="1">
    <citation type="submission" date="2015-01" db="EMBL/GenBank/DDBJ databases">
        <title>Evolution of Trichinella species and genotypes.</title>
        <authorList>
            <person name="Korhonen P.K."/>
            <person name="Edoardo P."/>
            <person name="Giuseppe L.R."/>
            <person name="Gasser R.B."/>
        </authorList>
    </citation>
    <scope>NUCLEOTIDE SEQUENCE [LARGE SCALE GENOMIC DNA]</scope>
    <source>
        <strain evidence="1">ISS470</strain>
    </source>
</reference>
<organism evidence="1 2">
    <name type="scientific">Trichinella pseudospiralis</name>
    <name type="common">Parasitic roundworm</name>
    <dbReference type="NCBI Taxonomy" id="6337"/>
    <lineage>
        <taxon>Eukaryota</taxon>
        <taxon>Metazoa</taxon>
        <taxon>Ecdysozoa</taxon>
        <taxon>Nematoda</taxon>
        <taxon>Enoplea</taxon>
        <taxon>Dorylaimia</taxon>
        <taxon>Trichinellida</taxon>
        <taxon>Trichinellidae</taxon>
        <taxon>Trichinella</taxon>
    </lineage>
</organism>
<proteinExistence type="predicted"/>
<comment type="caution">
    <text evidence="1">The sequence shown here is derived from an EMBL/GenBank/DDBJ whole genome shotgun (WGS) entry which is preliminary data.</text>
</comment>
<dbReference type="Proteomes" id="UP000054995">
    <property type="component" value="Unassembled WGS sequence"/>
</dbReference>